<dbReference type="GO" id="GO:0030170">
    <property type="term" value="F:pyridoxal phosphate binding"/>
    <property type="evidence" value="ECO:0007669"/>
    <property type="project" value="InterPro"/>
</dbReference>
<dbReference type="InterPro" id="IPR001917">
    <property type="entry name" value="Aminotrans_II_pyridoxalP_BS"/>
</dbReference>
<keyword evidence="9" id="KW-0012">Acyltransferase</keyword>
<accession>A0A1L7I4A9</accession>
<dbReference type="EMBL" id="CP016359">
    <property type="protein sequence ID" value="APU68449.1"/>
    <property type="molecule type" value="Genomic_DNA"/>
</dbReference>
<dbReference type="Pfam" id="PF00155">
    <property type="entry name" value="Aminotran_1_2"/>
    <property type="match status" value="1"/>
</dbReference>
<evidence type="ECO:0000313" key="10">
    <source>
        <dbReference type="Proteomes" id="UP000186230"/>
    </source>
</evidence>
<dbReference type="Proteomes" id="UP000186230">
    <property type="component" value="Chromosome"/>
</dbReference>
<dbReference type="InterPro" id="IPR015424">
    <property type="entry name" value="PyrdxlP-dep_Trfase"/>
</dbReference>
<dbReference type="InterPro" id="IPR015421">
    <property type="entry name" value="PyrdxlP-dep_Trfase_major"/>
</dbReference>
<comment type="similarity">
    <text evidence="3">Belongs to the class-II pyridoxal-phosphate-dependent aminotransferase family. BioF subfamily.</text>
</comment>
<dbReference type="GO" id="GO:0008710">
    <property type="term" value="F:8-amino-7-oxononanoate synthase activity"/>
    <property type="evidence" value="ECO:0007669"/>
    <property type="project" value="UniProtKB-EC"/>
</dbReference>
<dbReference type="STRING" id="1229726.GRFL_1725"/>
<dbReference type="PANTHER" id="PTHR13693">
    <property type="entry name" value="CLASS II AMINOTRANSFERASE/8-AMINO-7-OXONONANOATE SYNTHASE"/>
    <property type="match status" value="1"/>
</dbReference>
<comment type="cofactor">
    <cofactor evidence="1 6">
        <name>pyridoxal 5'-phosphate</name>
        <dbReference type="ChEBI" id="CHEBI:597326"/>
    </cofactor>
</comment>
<comment type="pathway">
    <text evidence="2">Lipid metabolism.</text>
</comment>
<gene>
    <name evidence="9" type="ORF">GRFL_1725</name>
</gene>
<keyword evidence="7" id="KW-0175">Coiled coil</keyword>
<dbReference type="PANTHER" id="PTHR13693:SF77">
    <property type="entry name" value="8-AMINO-7-OXONONANOATE SYNTHASE"/>
    <property type="match status" value="1"/>
</dbReference>
<name>A0A1L7I4A9_9FLAO</name>
<feature type="coiled-coil region" evidence="7">
    <location>
        <begin position="249"/>
        <end position="276"/>
    </location>
</feature>
<dbReference type="KEGG" id="gfl:GRFL_1725"/>
<reference evidence="9 10" key="1">
    <citation type="submission" date="2016-07" db="EMBL/GenBank/DDBJ databases">
        <title>Multi-omics approach to identify versatile polysaccharide utilization systems of a marine flavobacterium Gramella flava.</title>
        <authorList>
            <person name="Tang K."/>
        </authorList>
    </citation>
    <scope>NUCLEOTIDE SEQUENCE [LARGE SCALE GENOMIC DNA]</scope>
    <source>
        <strain evidence="9 10">JLT2011</strain>
    </source>
</reference>
<dbReference type="InterPro" id="IPR050087">
    <property type="entry name" value="AON_synthase_class-II"/>
</dbReference>
<organism evidence="9 10">
    <name type="scientific">Christiangramia flava JLT2011</name>
    <dbReference type="NCBI Taxonomy" id="1229726"/>
    <lineage>
        <taxon>Bacteria</taxon>
        <taxon>Pseudomonadati</taxon>
        <taxon>Bacteroidota</taxon>
        <taxon>Flavobacteriia</taxon>
        <taxon>Flavobacteriales</taxon>
        <taxon>Flavobacteriaceae</taxon>
        <taxon>Christiangramia</taxon>
    </lineage>
</organism>
<evidence type="ECO:0000313" key="9">
    <source>
        <dbReference type="EMBL" id="APU68449.1"/>
    </source>
</evidence>
<dbReference type="InterPro" id="IPR004839">
    <property type="entry name" value="Aminotransferase_I/II_large"/>
</dbReference>
<dbReference type="AlphaFoldDB" id="A0A1L7I4A9"/>
<keyword evidence="10" id="KW-1185">Reference proteome</keyword>
<dbReference type="PROSITE" id="PS00599">
    <property type="entry name" value="AA_TRANSFER_CLASS_2"/>
    <property type="match status" value="1"/>
</dbReference>
<sequence>MDFYSNDYLGFSSSRLIYEKAEKILKLQKLKNGATGSRLLSGNLAIFAETEARVAKFHQSESAILFNSGYDANMGFFSSVPQKGDVILFDEYAHASIRDGLRMSLARSFKFRHNDLGHLRELLVKFQHFDTIYVVTESVFSMDGDSPDVQELLKIVREFQALLVVDEAHAIGVCGKDYKGLFQEESGAVFARIVTFGKAMGCHGAAILGSKILKDYLVNFARSFIYTTAMSPHSVATIAAAYGYFEEILDREPGELQQLRDNLQFFEEEIQKKGLSQHFIISESAIRSCLVPGNDAVKKLSEEMLKSGFIVKPILSPTVPKGEERLRFCIHAYNSRAEISEVLKLLGTFVSKV</sequence>
<dbReference type="SUPFAM" id="SSF53383">
    <property type="entry name" value="PLP-dependent transferases"/>
    <property type="match status" value="1"/>
</dbReference>
<keyword evidence="5 6" id="KW-0663">Pyridoxal phosphate</keyword>
<dbReference type="EC" id="2.3.1.47" evidence="9"/>
<evidence type="ECO:0000256" key="4">
    <source>
        <dbReference type="ARBA" id="ARBA00022679"/>
    </source>
</evidence>
<dbReference type="RefSeq" id="WP_341475771.1">
    <property type="nucleotide sequence ID" value="NZ_CP016359.1"/>
</dbReference>
<feature type="domain" description="Aminotransferase class I/classII large" evidence="8">
    <location>
        <begin position="1"/>
        <end position="344"/>
    </location>
</feature>
<dbReference type="InterPro" id="IPR015422">
    <property type="entry name" value="PyrdxlP-dep_Trfase_small"/>
</dbReference>
<evidence type="ECO:0000256" key="5">
    <source>
        <dbReference type="ARBA" id="ARBA00022898"/>
    </source>
</evidence>
<evidence type="ECO:0000256" key="3">
    <source>
        <dbReference type="ARBA" id="ARBA00010008"/>
    </source>
</evidence>
<protein>
    <submittedName>
        <fullName evidence="9">8-amino-7-oxononanoate synthase</fullName>
        <ecNumber evidence="9">2.3.1.47</ecNumber>
    </submittedName>
</protein>
<evidence type="ECO:0000256" key="7">
    <source>
        <dbReference type="SAM" id="Coils"/>
    </source>
</evidence>
<evidence type="ECO:0000259" key="8">
    <source>
        <dbReference type="Pfam" id="PF00155"/>
    </source>
</evidence>
<dbReference type="Gene3D" id="3.40.640.10">
    <property type="entry name" value="Type I PLP-dependent aspartate aminotransferase-like (Major domain)"/>
    <property type="match status" value="1"/>
</dbReference>
<evidence type="ECO:0000256" key="2">
    <source>
        <dbReference type="ARBA" id="ARBA00005189"/>
    </source>
</evidence>
<dbReference type="GO" id="GO:0009102">
    <property type="term" value="P:biotin biosynthetic process"/>
    <property type="evidence" value="ECO:0007669"/>
    <property type="project" value="TreeGrafter"/>
</dbReference>
<keyword evidence="4 9" id="KW-0808">Transferase</keyword>
<evidence type="ECO:0000256" key="1">
    <source>
        <dbReference type="ARBA" id="ARBA00001933"/>
    </source>
</evidence>
<proteinExistence type="inferred from homology"/>
<evidence type="ECO:0000256" key="6">
    <source>
        <dbReference type="RuleBase" id="RU003693"/>
    </source>
</evidence>
<dbReference type="Gene3D" id="3.90.1150.10">
    <property type="entry name" value="Aspartate Aminotransferase, domain 1"/>
    <property type="match status" value="1"/>
</dbReference>